<gene>
    <name evidence="7" type="ORF">DEIPH_ctg052orf0027</name>
</gene>
<sequence length="85" mass="9149">MADPGHLAAAECAAAQGWGYLGYWHSHPAGTPQHPSEVDLTDWHAALETTGAAFLDFPIITGGVLRAWRLHRGGDLEEVPWTSTT</sequence>
<dbReference type="STRING" id="1476583.DEIPH_ctg052orf0027"/>
<dbReference type="InterPro" id="IPR028090">
    <property type="entry name" value="JAB_dom_prok"/>
</dbReference>
<keyword evidence="4" id="KW-0862">Zinc</keyword>
<evidence type="ECO:0000313" key="7">
    <source>
        <dbReference type="EMBL" id="EYB67031.1"/>
    </source>
</evidence>
<accession>A0A016QM48</accession>
<evidence type="ECO:0000259" key="6">
    <source>
        <dbReference type="Pfam" id="PF14464"/>
    </source>
</evidence>
<dbReference type="EMBL" id="JHAC01000050">
    <property type="protein sequence ID" value="EYB67031.1"/>
    <property type="molecule type" value="Genomic_DNA"/>
</dbReference>
<evidence type="ECO:0000256" key="5">
    <source>
        <dbReference type="ARBA" id="ARBA00023049"/>
    </source>
</evidence>
<reference evidence="7 8" key="1">
    <citation type="submission" date="2014-03" db="EMBL/GenBank/DDBJ databases">
        <title>Draft genome sequence of Deinococcus phoenicis 1P10ME.</title>
        <authorList>
            <person name="Stepanov V.G."/>
            <person name="Vaishampayan P."/>
            <person name="Venkateswaran K."/>
            <person name="Fox G.E."/>
        </authorList>
    </citation>
    <scope>NUCLEOTIDE SEQUENCE [LARGE SCALE GENOMIC DNA]</scope>
    <source>
        <strain evidence="7 8">1P10ME</strain>
    </source>
</reference>
<keyword evidence="2" id="KW-0479">Metal-binding</keyword>
<dbReference type="GO" id="GO:0046872">
    <property type="term" value="F:metal ion binding"/>
    <property type="evidence" value="ECO:0007669"/>
    <property type="project" value="UniProtKB-KW"/>
</dbReference>
<keyword evidence="8" id="KW-1185">Reference proteome</keyword>
<proteinExistence type="predicted"/>
<feature type="domain" description="JAB" evidence="6">
    <location>
        <begin position="3"/>
        <end position="70"/>
    </location>
</feature>
<dbReference type="SUPFAM" id="SSF102712">
    <property type="entry name" value="JAB1/MPN domain"/>
    <property type="match status" value="1"/>
</dbReference>
<evidence type="ECO:0000256" key="1">
    <source>
        <dbReference type="ARBA" id="ARBA00022670"/>
    </source>
</evidence>
<dbReference type="GO" id="GO:0006508">
    <property type="term" value="P:proteolysis"/>
    <property type="evidence" value="ECO:0007669"/>
    <property type="project" value="UniProtKB-KW"/>
</dbReference>
<keyword evidence="5" id="KW-0482">Metalloprotease</keyword>
<evidence type="ECO:0000313" key="8">
    <source>
        <dbReference type="Proteomes" id="UP000020492"/>
    </source>
</evidence>
<protein>
    <recommendedName>
        <fullName evidence="6">JAB domain-containing protein</fullName>
    </recommendedName>
</protein>
<evidence type="ECO:0000256" key="2">
    <source>
        <dbReference type="ARBA" id="ARBA00022723"/>
    </source>
</evidence>
<dbReference type="Gene3D" id="3.40.140.10">
    <property type="entry name" value="Cytidine Deaminase, domain 2"/>
    <property type="match status" value="1"/>
</dbReference>
<evidence type="ECO:0000256" key="3">
    <source>
        <dbReference type="ARBA" id="ARBA00022801"/>
    </source>
</evidence>
<dbReference type="Proteomes" id="UP000020492">
    <property type="component" value="Unassembled WGS sequence"/>
</dbReference>
<name>A0A016QM48_9DEIO</name>
<dbReference type="GO" id="GO:0008237">
    <property type="term" value="F:metallopeptidase activity"/>
    <property type="evidence" value="ECO:0007669"/>
    <property type="project" value="UniProtKB-KW"/>
</dbReference>
<dbReference type="AlphaFoldDB" id="A0A016QM48"/>
<dbReference type="Pfam" id="PF14464">
    <property type="entry name" value="Prok-JAB"/>
    <property type="match status" value="1"/>
</dbReference>
<dbReference type="PATRIC" id="fig|1476583.3.peg.2890"/>
<keyword evidence="1" id="KW-0645">Protease</keyword>
<organism evidence="7 8">
    <name type="scientific">Deinococcus phoenicis</name>
    <dbReference type="NCBI Taxonomy" id="1476583"/>
    <lineage>
        <taxon>Bacteria</taxon>
        <taxon>Thermotogati</taxon>
        <taxon>Deinococcota</taxon>
        <taxon>Deinococci</taxon>
        <taxon>Deinococcales</taxon>
        <taxon>Deinococcaceae</taxon>
        <taxon>Deinococcus</taxon>
    </lineage>
</organism>
<keyword evidence="3" id="KW-0378">Hydrolase</keyword>
<evidence type="ECO:0000256" key="4">
    <source>
        <dbReference type="ARBA" id="ARBA00022833"/>
    </source>
</evidence>
<comment type="caution">
    <text evidence="7">The sequence shown here is derived from an EMBL/GenBank/DDBJ whole genome shotgun (WGS) entry which is preliminary data.</text>
</comment>